<dbReference type="HOGENOM" id="CLU_048072_3_2_2"/>
<dbReference type="Proteomes" id="UP000033111">
    <property type="component" value="Chromosome"/>
</dbReference>
<evidence type="ECO:0000256" key="3">
    <source>
        <dbReference type="ARBA" id="ARBA00022475"/>
    </source>
</evidence>
<feature type="transmembrane region" description="Helical" evidence="7">
    <location>
        <begin position="273"/>
        <end position="293"/>
    </location>
</feature>
<evidence type="ECO:0000256" key="7">
    <source>
        <dbReference type="SAM" id="Phobius"/>
    </source>
</evidence>
<feature type="transmembrane region" description="Helical" evidence="7">
    <location>
        <begin position="332"/>
        <end position="350"/>
    </location>
</feature>
<evidence type="ECO:0000313" key="8">
    <source>
        <dbReference type="EMBL" id="AKB29607.1"/>
    </source>
</evidence>
<feature type="transmembrane region" description="Helical" evidence="7">
    <location>
        <begin position="305"/>
        <end position="326"/>
    </location>
</feature>
<gene>
    <name evidence="8" type="ORF">MSSIT_2888</name>
</gene>
<dbReference type="EMBL" id="CP009506">
    <property type="protein sequence ID" value="AKB29607.1"/>
    <property type="molecule type" value="Genomic_DNA"/>
</dbReference>
<dbReference type="PANTHER" id="PTHR39087">
    <property type="entry name" value="UPF0104 MEMBRANE PROTEIN MJ1595"/>
    <property type="match status" value="1"/>
</dbReference>
<reference evidence="8 9" key="1">
    <citation type="submission" date="2014-07" db="EMBL/GenBank/DDBJ databases">
        <title>Methanogenic archaea and the global carbon cycle.</title>
        <authorList>
            <person name="Henriksen J.R."/>
            <person name="Luke J."/>
            <person name="Reinhart S."/>
            <person name="Benedict M.N."/>
            <person name="Youngblut N.D."/>
            <person name="Metcalf M.E."/>
            <person name="Whitaker R.J."/>
            <person name="Metcalf W.W."/>
        </authorList>
    </citation>
    <scope>NUCLEOTIDE SEQUENCE [LARGE SCALE GENOMIC DNA]</scope>
    <source>
        <strain evidence="8 9">T4/M</strain>
    </source>
</reference>
<protein>
    <recommendedName>
        <fullName evidence="10">Dolichol-P-glucose synthetase</fullName>
    </recommendedName>
</protein>
<evidence type="ECO:0008006" key="10">
    <source>
        <dbReference type="Google" id="ProtNLM"/>
    </source>
</evidence>
<organism evidence="8 9">
    <name type="scientific">Methanosarcina siciliae T4/M</name>
    <dbReference type="NCBI Taxonomy" id="1434120"/>
    <lineage>
        <taxon>Archaea</taxon>
        <taxon>Methanobacteriati</taxon>
        <taxon>Methanobacteriota</taxon>
        <taxon>Stenosarchaea group</taxon>
        <taxon>Methanomicrobia</taxon>
        <taxon>Methanosarcinales</taxon>
        <taxon>Methanosarcinaceae</taxon>
        <taxon>Methanosarcina</taxon>
    </lineage>
</organism>
<dbReference type="OrthoDB" id="137569at2157"/>
<dbReference type="GeneID" id="24861788"/>
<dbReference type="PATRIC" id="fig|1434120.4.peg.3769"/>
<keyword evidence="6 7" id="KW-0472">Membrane</keyword>
<keyword evidence="5 7" id="KW-1133">Transmembrane helix</keyword>
<evidence type="ECO:0000256" key="2">
    <source>
        <dbReference type="ARBA" id="ARBA00011061"/>
    </source>
</evidence>
<dbReference type="PANTHER" id="PTHR39087:SF2">
    <property type="entry name" value="UPF0104 MEMBRANE PROTEIN MJ1595"/>
    <property type="match status" value="1"/>
</dbReference>
<comment type="subcellular location">
    <subcellularLocation>
        <location evidence="1">Cell membrane</location>
        <topology evidence="1">Multi-pass membrane protein</topology>
    </subcellularLocation>
</comment>
<dbReference type="GO" id="GO:0005886">
    <property type="term" value="C:plasma membrane"/>
    <property type="evidence" value="ECO:0007669"/>
    <property type="project" value="UniProtKB-SubCell"/>
</dbReference>
<dbReference type="AlphaFoldDB" id="A0A0E3P701"/>
<feature type="transmembrane region" description="Helical" evidence="7">
    <location>
        <begin position="173"/>
        <end position="198"/>
    </location>
</feature>
<comment type="similarity">
    <text evidence="2">Belongs to the UPF0104 family.</text>
</comment>
<name>A0A0E3P701_9EURY</name>
<feature type="transmembrane region" description="Helical" evidence="7">
    <location>
        <begin position="244"/>
        <end position="267"/>
    </location>
</feature>
<accession>A0A0E3P701</accession>
<feature type="transmembrane region" description="Helical" evidence="7">
    <location>
        <begin position="34"/>
        <end position="52"/>
    </location>
</feature>
<dbReference type="NCBIfam" id="TIGR00374">
    <property type="entry name" value="flippase-like domain"/>
    <property type="match status" value="1"/>
</dbReference>
<keyword evidence="3" id="KW-1003">Cell membrane</keyword>
<keyword evidence="4 7" id="KW-0812">Transmembrane</keyword>
<evidence type="ECO:0000256" key="5">
    <source>
        <dbReference type="ARBA" id="ARBA00022989"/>
    </source>
</evidence>
<dbReference type="KEGG" id="msw:MSSIT_2888"/>
<feature type="transmembrane region" description="Helical" evidence="7">
    <location>
        <begin position="72"/>
        <end position="94"/>
    </location>
</feature>
<sequence length="354" mass="39908">MAKQAKSRNNRCDFRIGVISDHDKKSWNIMKNKTIAKLSAVALSIGLLYILLSRVQFDEIVTTLTSINPAYILAGFALYICSYFLRAFRFYILLHREIELKDLFNIICVHNMVNNILPARTGELSYIYLLKKVHKKTTGEGVASLMVARIFDIIALSLLFLISVLIVKDLPEIFMNTIGTVALFMVIMLIYLIVLLYSGRSFFGITKRFFGKYNLDQRKPGNYLLKIGEETVDSLEKTNIGNGIYLLILSSILIWLLNYSMVFFLLQGMTIHIPLQNVILGATFCLLTTVLPIQGVGGFGTSETVWTLVFVPLGMSLEAAIISGFSYHIILIMYYLFIGSYGLIALKATVRTTQ</sequence>
<feature type="transmembrane region" description="Helical" evidence="7">
    <location>
        <begin position="141"/>
        <end position="167"/>
    </location>
</feature>
<dbReference type="RefSeq" id="WP_048173443.1">
    <property type="nucleotide sequence ID" value="NZ_CP009506.1"/>
</dbReference>
<keyword evidence="9" id="KW-1185">Reference proteome</keyword>
<evidence type="ECO:0000313" key="9">
    <source>
        <dbReference type="Proteomes" id="UP000033111"/>
    </source>
</evidence>
<evidence type="ECO:0000256" key="1">
    <source>
        <dbReference type="ARBA" id="ARBA00004651"/>
    </source>
</evidence>
<evidence type="ECO:0000256" key="6">
    <source>
        <dbReference type="ARBA" id="ARBA00023136"/>
    </source>
</evidence>
<evidence type="ECO:0000256" key="4">
    <source>
        <dbReference type="ARBA" id="ARBA00022692"/>
    </source>
</evidence>
<proteinExistence type="inferred from homology"/>
<dbReference type="InterPro" id="IPR022791">
    <property type="entry name" value="L-PG_synthase/AglD"/>
</dbReference>
<dbReference type="Pfam" id="PF03706">
    <property type="entry name" value="LPG_synthase_TM"/>
    <property type="match status" value="1"/>
</dbReference>